<evidence type="ECO:0000256" key="1">
    <source>
        <dbReference type="SAM" id="MobiDB-lite"/>
    </source>
</evidence>
<reference evidence="2" key="2">
    <citation type="submission" date="2021-10" db="EMBL/GenBank/DDBJ databases">
        <title>Phylogenomics reveals ancestral predisposition of the termite-cultivated fungus Termitomyces towards a domesticated lifestyle.</title>
        <authorList>
            <person name="Auxier B."/>
            <person name="Grum-Grzhimaylo A."/>
            <person name="Cardenas M.E."/>
            <person name="Lodge J.D."/>
            <person name="Laessoe T."/>
            <person name="Pedersen O."/>
            <person name="Smith M.E."/>
            <person name="Kuyper T.W."/>
            <person name="Franco-Molano E.A."/>
            <person name="Baroni T.J."/>
            <person name="Aanen D.K."/>
        </authorList>
    </citation>
    <scope>NUCLEOTIDE SEQUENCE</scope>
    <source>
        <strain evidence="2">D49</strain>
    </source>
</reference>
<organism evidence="2 3">
    <name type="scientific">Sphagnurus paluster</name>
    <dbReference type="NCBI Taxonomy" id="117069"/>
    <lineage>
        <taxon>Eukaryota</taxon>
        <taxon>Fungi</taxon>
        <taxon>Dikarya</taxon>
        <taxon>Basidiomycota</taxon>
        <taxon>Agaricomycotina</taxon>
        <taxon>Agaricomycetes</taxon>
        <taxon>Agaricomycetidae</taxon>
        <taxon>Agaricales</taxon>
        <taxon>Tricholomatineae</taxon>
        <taxon>Lyophyllaceae</taxon>
        <taxon>Sphagnurus</taxon>
    </lineage>
</organism>
<reference evidence="2" key="1">
    <citation type="submission" date="2021-02" db="EMBL/GenBank/DDBJ databases">
        <authorList>
            <person name="Nieuwenhuis M."/>
            <person name="Van De Peppel L.J.J."/>
        </authorList>
    </citation>
    <scope>NUCLEOTIDE SEQUENCE</scope>
    <source>
        <strain evidence="2">D49</strain>
    </source>
</reference>
<feature type="compositionally biased region" description="Polar residues" evidence="1">
    <location>
        <begin position="90"/>
        <end position="103"/>
    </location>
</feature>
<feature type="compositionally biased region" description="Low complexity" evidence="1">
    <location>
        <begin position="1"/>
        <end position="11"/>
    </location>
</feature>
<dbReference type="OrthoDB" id="3256870at2759"/>
<gene>
    <name evidence="2" type="ORF">H0H81_001184</name>
</gene>
<evidence type="ECO:0000313" key="2">
    <source>
        <dbReference type="EMBL" id="KAG5653313.1"/>
    </source>
</evidence>
<name>A0A9P7GRL1_9AGAR</name>
<accession>A0A9P7GRL1</accession>
<feature type="region of interest" description="Disordered" evidence="1">
    <location>
        <begin position="63"/>
        <end position="109"/>
    </location>
</feature>
<evidence type="ECO:0000313" key="3">
    <source>
        <dbReference type="Proteomes" id="UP000717328"/>
    </source>
</evidence>
<dbReference type="AlphaFoldDB" id="A0A9P7GRL1"/>
<protein>
    <submittedName>
        <fullName evidence="2">Uncharacterized protein</fullName>
    </submittedName>
</protein>
<comment type="caution">
    <text evidence="2">The sequence shown here is derived from an EMBL/GenBank/DDBJ whole genome shotgun (WGS) entry which is preliminary data.</text>
</comment>
<sequence>MLVPLSVSSSDVHNHDDPKFSTGHLYLRQPHTVQIIQLVEGPPPPPRKITSVINASTSAYSSSYSSSSTSSEDDESLCSSYCSSDLPPEQSDSPLGDQESTALHSELPHETYSTTKRILAWRENFSAHLSTTASDITLIKTIAFAGVAGRRQRRVSRHAFLSGLRRILHDTPKPAATRRGRQSQGGVFRGRGVCL</sequence>
<dbReference type="EMBL" id="JABCKI010000060">
    <property type="protein sequence ID" value="KAG5653313.1"/>
    <property type="molecule type" value="Genomic_DNA"/>
</dbReference>
<keyword evidence="3" id="KW-1185">Reference proteome</keyword>
<feature type="region of interest" description="Disordered" evidence="1">
    <location>
        <begin position="174"/>
        <end position="195"/>
    </location>
</feature>
<proteinExistence type="predicted"/>
<feature type="compositionally biased region" description="Low complexity" evidence="1">
    <location>
        <begin position="77"/>
        <end position="86"/>
    </location>
</feature>
<dbReference type="Proteomes" id="UP000717328">
    <property type="component" value="Unassembled WGS sequence"/>
</dbReference>
<feature type="region of interest" description="Disordered" evidence="1">
    <location>
        <begin position="1"/>
        <end position="23"/>
    </location>
</feature>